<dbReference type="GO" id="GO:0008168">
    <property type="term" value="F:methyltransferase activity"/>
    <property type="evidence" value="ECO:0007669"/>
    <property type="project" value="InterPro"/>
</dbReference>
<dbReference type="EMBL" id="LT598487">
    <property type="protein sequence ID" value="SCV99513.1"/>
    <property type="molecule type" value="Genomic_DNA"/>
</dbReference>
<evidence type="ECO:0000313" key="9">
    <source>
        <dbReference type="EMBL" id="SCV99513.1"/>
    </source>
</evidence>
<evidence type="ECO:0000256" key="2">
    <source>
        <dbReference type="ARBA" id="ARBA00022723"/>
    </source>
</evidence>
<dbReference type="PIRSF" id="PIRSF007797">
    <property type="entry name" value="RSM22"/>
    <property type="match status" value="1"/>
</dbReference>
<dbReference type="OrthoDB" id="421327at2759"/>
<keyword evidence="5" id="KW-0411">Iron-sulfur</keyword>
<keyword evidence="8" id="KW-0175">Coiled coil</keyword>
<name>A0A1G4M6Q0_LACFM</name>
<dbReference type="GO" id="GO:0005763">
    <property type="term" value="C:mitochondrial small ribosomal subunit"/>
    <property type="evidence" value="ECO:0007669"/>
    <property type="project" value="TreeGrafter"/>
</dbReference>
<dbReference type="GO" id="GO:0046872">
    <property type="term" value="F:metal ion binding"/>
    <property type="evidence" value="ECO:0007669"/>
    <property type="project" value="UniProtKB-KW"/>
</dbReference>
<comment type="subcellular location">
    <subcellularLocation>
        <location evidence="1">Mitochondrion</location>
    </subcellularLocation>
</comment>
<evidence type="ECO:0000256" key="1">
    <source>
        <dbReference type="ARBA" id="ARBA00004173"/>
    </source>
</evidence>
<dbReference type="PANTHER" id="PTHR13184:SF5">
    <property type="entry name" value="METHYLTRANSFERASE-LIKE PROTEIN 17, MITOCHONDRIAL"/>
    <property type="match status" value="1"/>
</dbReference>
<dbReference type="InterPro" id="IPR052571">
    <property type="entry name" value="Mt_RNA_Methyltransferase"/>
</dbReference>
<dbReference type="InterPro" id="IPR016522">
    <property type="entry name" value="RSM22_mit_bud"/>
</dbReference>
<comment type="function">
    <text evidence="7">Mitochondrial ribosome (mitoribosome) assembly factor. Binds at the interface of the head and body domains of the mitochondrial small ribosomal subunit (mt-SSU), occluding the mRNA channel and preventing compaction of the head domain towards the body. Probable inactive methyltransferase: retains the characteristic folding and ability to bind S-adenosyl-L-methionine, but it probably lost its methyltransferase activity.</text>
</comment>
<gene>
    <name evidence="9" type="ORF">LAFE_0A04808G</name>
</gene>
<keyword evidence="10" id="KW-1185">Reference proteome</keyword>
<dbReference type="GO" id="GO:0051536">
    <property type="term" value="F:iron-sulfur cluster binding"/>
    <property type="evidence" value="ECO:0007669"/>
    <property type="project" value="UniProtKB-KW"/>
</dbReference>
<dbReference type="OMA" id="HRKCPLQ"/>
<organism evidence="9 10">
    <name type="scientific">Lachancea fermentati</name>
    <name type="common">Zygosaccharomyces fermentati</name>
    <dbReference type="NCBI Taxonomy" id="4955"/>
    <lineage>
        <taxon>Eukaryota</taxon>
        <taxon>Fungi</taxon>
        <taxon>Dikarya</taxon>
        <taxon>Ascomycota</taxon>
        <taxon>Saccharomycotina</taxon>
        <taxon>Saccharomycetes</taxon>
        <taxon>Saccharomycetales</taxon>
        <taxon>Saccharomycetaceae</taxon>
        <taxon>Lachancea</taxon>
    </lineage>
</organism>
<dbReference type="Pfam" id="PF09243">
    <property type="entry name" value="Rsm22"/>
    <property type="match status" value="1"/>
</dbReference>
<evidence type="ECO:0000256" key="4">
    <source>
        <dbReference type="ARBA" id="ARBA00023004"/>
    </source>
</evidence>
<evidence type="ECO:0000256" key="3">
    <source>
        <dbReference type="ARBA" id="ARBA00022946"/>
    </source>
</evidence>
<dbReference type="Proteomes" id="UP000190831">
    <property type="component" value="Chromosome A"/>
</dbReference>
<dbReference type="InterPro" id="IPR015324">
    <property type="entry name" value="Ribosomal_Rsm22-like"/>
</dbReference>
<evidence type="ECO:0000256" key="5">
    <source>
        <dbReference type="ARBA" id="ARBA00023014"/>
    </source>
</evidence>
<dbReference type="AlphaFoldDB" id="A0A1G4M6Q0"/>
<evidence type="ECO:0000256" key="8">
    <source>
        <dbReference type="SAM" id="Coils"/>
    </source>
</evidence>
<dbReference type="GO" id="GO:0006412">
    <property type="term" value="P:translation"/>
    <property type="evidence" value="ECO:0007669"/>
    <property type="project" value="InterPro"/>
</dbReference>
<dbReference type="InterPro" id="IPR029063">
    <property type="entry name" value="SAM-dependent_MTases_sf"/>
</dbReference>
<dbReference type="SUPFAM" id="SSF53335">
    <property type="entry name" value="S-adenosyl-L-methionine-dependent methyltransferases"/>
    <property type="match status" value="1"/>
</dbReference>
<evidence type="ECO:0000256" key="6">
    <source>
        <dbReference type="ARBA" id="ARBA00023128"/>
    </source>
</evidence>
<accession>A0A1G4M6Q0</accession>
<sequence>MLRKYLQNKRTCSLLRLARLKSTVSGFSRQDMEFANDGSGSRQRDSNGRYSQKAGFLVTDDLGYSANVIERDDLQQKGFIGPYRRPNGELIHGSSAKEARLLEKTLAGKSPGQQVTLNSEVSKAINNNILSLHVPNNLRRAVADYFVELNQSKLHRPARTLLEVDGHVSSIFLQNYGAIYQSLSELKKRLGPKFNPRRVLDVGFGPATGIVAFNDLMGPEFRCDSKEAVIFGHIEMQKRAKIILSRQLNEIPEGSTVNDEKSGDEINDKKLDDDNITEESDLVGEVMTKRIKIATKLRDKAPGSKDYDLIILTHQLLRTEEKFPIEVDSNLEHYLKLLSPGGHLVIVERGNPLGFEIVARARQIMLRPENYPNEHGKIPRPWKRGSSMKIRQNLHENVGGISKLDGEVNDLVEELNEKFGKVSDEELKFEPELLESLQEEVEQSKSEDYHLTVLAPCPHQRKCPLQVGKPQYYEYQEGKSLKFCNFQKSVLRPKFNTELKKGRLLATRWQTKSDGIGIKGLAQPGTGRPYGRNDEILNYSYLIMERSQNDPITIQNIKKAREQSEVQYTIGSLGDDTPNTWPRIIKQPVKRKGHVILDLCGSSGQLEKWTVPKSLSKDIYHDARKSVKGDLWPLGAKTKMKGMGNLNVAKFEQLEKERIREARKVAKKQDRLINEAVNELDHSEKGEASEAIGVLSTLYGREFDRADKKRYGKYQKKQMITDNI</sequence>
<keyword evidence="2" id="KW-0479">Metal-binding</keyword>
<keyword evidence="3" id="KW-0809">Transit peptide</keyword>
<feature type="coiled-coil region" evidence="8">
    <location>
        <begin position="651"/>
        <end position="679"/>
    </location>
</feature>
<protein>
    <submittedName>
        <fullName evidence="9">LAFE_0A04808g1_1</fullName>
    </submittedName>
</protein>
<reference evidence="9 10" key="1">
    <citation type="submission" date="2016-03" db="EMBL/GenBank/DDBJ databases">
        <authorList>
            <person name="Devillers H."/>
        </authorList>
    </citation>
    <scope>NUCLEOTIDE SEQUENCE [LARGE SCALE GENOMIC DNA]</scope>
    <source>
        <strain evidence="9">CBS 6772</strain>
    </source>
</reference>
<evidence type="ECO:0000313" key="10">
    <source>
        <dbReference type="Proteomes" id="UP000190831"/>
    </source>
</evidence>
<proteinExistence type="predicted"/>
<keyword evidence="4" id="KW-0408">Iron</keyword>
<dbReference type="PANTHER" id="PTHR13184">
    <property type="entry name" value="37S RIBOSOMAL PROTEIN S22"/>
    <property type="match status" value="1"/>
</dbReference>
<dbReference type="GO" id="GO:0003735">
    <property type="term" value="F:structural constituent of ribosome"/>
    <property type="evidence" value="ECO:0007669"/>
    <property type="project" value="TreeGrafter"/>
</dbReference>
<keyword evidence="6" id="KW-0496">Mitochondrion</keyword>
<dbReference type="STRING" id="4955.A0A1G4M6Q0"/>
<evidence type="ECO:0000256" key="7">
    <source>
        <dbReference type="ARBA" id="ARBA00045681"/>
    </source>
</evidence>